<proteinExistence type="inferred from homology"/>
<name>A0A1H3XMI9_9BACI</name>
<evidence type="ECO:0000256" key="5">
    <source>
        <dbReference type="ARBA" id="ARBA00022692"/>
    </source>
</evidence>
<dbReference type="PANTHER" id="PTHR34975:SF2">
    <property type="entry name" value="SPORE GERMINATION PROTEIN A2"/>
    <property type="match status" value="1"/>
</dbReference>
<feature type="transmembrane region" description="Helical" evidence="8">
    <location>
        <begin position="337"/>
        <end position="360"/>
    </location>
</feature>
<sequence length="367" mass="41277">MGTEKISAFQLFVLIVLFEMGSAVVLGFTFKANQDSWMVILFSMIGGLLLYLLFTHLSNYYPALPLTEAIVKITGPFIGPILAFFYIIYFFYLASRVLGDFTNLMQITILRQTPFIVITIVFTLMVCVASILGLEVIARTAEMFYPLVIFSGTLFLAFVYLDGLPDFRNLLPVLDKGWEPIFSTVFPQTITFPFGEMIVFMMFFPYLISSYKRKQVGVLGIIVSGIILTLLSITILAVLGSEGAKIVAIPLLETISLVNIQDIIQRMDPIVIITMIILGFIKITLFFYAAIIGLHGLFQIPRSKRPVVVISAGLLLIIITFLIGLEYTEHVNIGLQVIPYYVHVPMQLILPLFLVCVAWIRGRIKWN</sequence>
<organism evidence="9 10">
    <name type="scientific">Thalassobacillus cyri</name>
    <dbReference type="NCBI Taxonomy" id="571932"/>
    <lineage>
        <taxon>Bacteria</taxon>
        <taxon>Bacillati</taxon>
        <taxon>Bacillota</taxon>
        <taxon>Bacilli</taxon>
        <taxon>Bacillales</taxon>
        <taxon>Bacillaceae</taxon>
        <taxon>Thalassobacillus</taxon>
    </lineage>
</organism>
<keyword evidence="3" id="KW-0813">Transport</keyword>
<feature type="transmembrane region" description="Helical" evidence="8">
    <location>
        <begin position="144"/>
        <end position="161"/>
    </location>
</feature>
<comment type="subcellular location">
    <subcellularLocation>
        <location evidence="1">Membrane</location>
        <topology evidence="1">Multi-pass membrane protein</topology>
    </subcellularLocation>
</comment>
<gene>
    <name evidence="9" type="ORF">SAMN05421743_102187</name>
</gene>
<feature type="transmembrane region" description="Helical" evidence="8">
    <location>
        <begin position="37"/>
        <end position="57"/>
    </location>
</feature>
<dbReference type="Proteomes" id="UP000198584">
    <property type="component" value="Unassembled WGS sequence"/>
</dbReference>
<feature type="transmembrane region" description="Helical" evidence="8">
    <location>
        <begin position="306"/>
        <end position="325"/>
    </location>
</feature>
<dbReference type="PANTHER" id="PTHR34975">
    <property type="entry name" value="SPORE GERMINATION PROTEIN A2"/>
    <property type="match status" value="1"/>
</dbReference>
<evidence type="ECO:0000313" key="9">
    <source>
        <dbReference type="EMBL" id="SEA00141.1"/>
    </source>
</evidence>
<dbReference type="GO" id="GO:0009847">
    <property type="term" value="P:spore germination"/>
    <property type="evidence" value="ECO:0007669"/>
    <property type="project" value="InterPro"/>
</dbReference>
<evidence type="ECO:0000256" key="4">
    <source>
        <dbReference type="ARBA" id="ARBA00022544"/>
    </source>
</evidence>
<feature type="transmembrane region" description="Helical" evidence="8">
    <location>
        <begin position="270"/>
        <end position="294"/>
    </location>
</feature>
<keyword evidence="5 8" id="KW-0812">Transmembrane</keyword>
<dbReference type="RefSeq" id="WP_176791304.1">
    <property type="nucleotide sequence ID" value="NZ_FNQR01000002.1"/>
</dbReference>
<evidence type="ECO:0000313" key="10">
    <source>
        <dbReference type="Proteomes" id="UP000198584"/>
    </source>
</evidence>
<dbReference type="NCBIfam" id="TIGR00912">
    <property type="entry name" value="2A0309"/>
    <property type="match status" value="1"/>
</dbReference>
<evidence type="ECO:0000256" key="2">
    <source>
        <dbReference type="ARBA" id="ARBA00007998"/>
    </source>
</evidence>
<keyword evidence="7 8" id="KW-0472">Membrane</keyword>
<feature type="transmembrane region" description="Helical" evidence="8">
    <location>
        <begin position="114"/>
        <end position="137"/>
    </location>
</feature>
<comment type="similarity">
    <text evidence="2">Belongs to the amino acid-polyamine-organocation (APC) superfamily. Spore germination protein (SGP) (TC 2.A.3.9) family.</text>
</comment>
<feature type="transmembrane region" description="Helical" evidence="8">
    <location>
        <begin position="216"/>
        <end position="239"/>
    </location>
</feature>
<reference evidence="9 10" key="1">
    <citation type="submission" date="2016-10" db="EMBL/GenBank/DDBJ databases">
        <authorList>
            <person name="de Groot N.N."/>
        </authorList>
    </citation>
    <scope>NUCLEOTIDE SEQUENCE [LARGE SCALE GENOMIC DNA]</scope>
    <source>
        <strain evidence="9 10">CCM7597</strain>
    </source>
</reference>
<dbReference type="GO" id="GO:0016020">
    <property type="term" value="C:membrane"/>
    <property type="evidence" value="ECO:0007669"/>
    <property type="project" value="UniProtKB-SubCell"/>
</dbReference>
<evidence type="ECO:0000256" key="1">
    <source>
        <dbReference type="ARBA" id="ARBA00004141"/>
    </source>
</evidence>
<evidence type="ECO:0000256" key="3">
    <source>
        <dbReference type="ARBA" id="ARBA00022448"/>
    </source>
</evidence>
<keyword evidence="4" id="KW-0309">Germination</keyword>
<feature type="transmembrane region" description="Helical" evidence="8">
    <location>
        <begin position="181"/>
        <end position="204"/>
    </location>
</feature>
<feature type="transmembrane region" description="Helical" evidence="8">
    <location>
        <begin position="69"/>
        <end position="94"/>
    </location>
</feature>
<keyword evidence="6 8" id="KW-1133">Transmembrane helix</keyword>
<keyword evidence="10" id="KW-1185">Reference proteome</keyword>
<evidence type="ECO:0000256" key="6">
    <source>
        <dbReference type="ARBA" id="ARBA00022989"/>
    </source>
</evidence>
<dbReference type="STRING" id="571932.SAMN05421743_102187"/>
<dbReference type="EMBL" id="FNQR01000002">
    <property type="protein sequence ID" value="SEA00141.1"/>
    <property type="molecule type" value="Genomic_DNA"/>
</dbReference>
<dbReference type="AlphaFoldDB" id="A0A1H3XMI9"/>
<evidence type="ECO:0000256" key="8">
    <source>
        <dbReference type="SAM" id="Phobius"/>
    </source>
</evidence>
<evidence type="ECO:0000256" key="7">
    <source>
        <dbReference type="ARBA" id="ARBA00023136"/>
    </source>
</evidence>
<dbReference type="Pfam" id="PF03845">
    <property type="entry name" value="Spore_permease"/>
    <property type="match status" value="1"/>
</dbReference>
<dbReference type="InterPro" id="IPR004761">
    <property type="entry name" value="Spore_GerAB"/>
</dbReference>
<protein>
    <submittedName>
        <fullName evidence="9">Spore germination protein KB</fullName>
    </submittedName>
</protein>
<accession>A0A1H3XMI9</accession>